<keyword evidence="3" id="KW-1185">Reference proteome</keyword>
<dbReference type="Proteomes" id="UP001460270">
    <property type="component" value="Unassembled WGS sequence"/>
</dbReference>
<name>A0AAW0P852_9GOBI</name>
<evidence type="ECO:0000313" key="2">
    <source>
        <dbReference type="EMBL" id="KAK7915606.1"/>
    </source>
</evidence>
<reference evidence="3" key="1">
    <citation type="submission" date="2024-04" db="EMBL/GenBank/DDBJ databases">
        <title>Salinicola lusitanus LLJ914,a marine bacterium isolated from the Okinawa Trough.</title>
        <authorList>
            <person name="Li J."/>
        </authorList>
    </citation>
    <scope>NUCLEOTIDE SEQUENCE [LARGE SCALE GENOMIC DNA]</scope>
</reference>
<comment type="caution">
    <text evidence="2">The sequence shown here is derived from an EMBL/GenBank/DDBJ whole genome shotgun (WGS) entry which is preliminary data.</text>
</comment>
<proteinExistence type="predicted"/>
<feature type="compositionally biased region" description="Basic and acidic residues" evidence="1">
    <location>
        <begin position="577"/>
        <end position="596"/>
    </location>
</feature>
<dbReference type="AlphaFoldDB" id="A0AAW0P852"/>
<accession>A0AAW0P852</accession>
<gene>
    <name evidence="2" type="ORF">WMY93_011367</name>
</gene>
<feature type="compositionally biased region" description="Basic and acidic residues" evidence="1">
    <location>
        <begin position="511"/>
        <end position="528"/>
    </location>
</feature>
<feature type="region of interest" description="Disordered" evidence="1">
    <location>
        <begin position="481"/>
        <end position="604"/>
    </location>
</feature>
<organism evidence="2 3">
    <name type="scientific">Mugilogobius chulae</name>
    <name type="common">yellowstripe goby</name>
    <dbReference type="NCBI Taxonomy" id="88201"/>
    <lineage>
        <taxon>Eukaryota</taxon>
        <taxon>Metazoa</taxon>
        <taxon>Chordata</taxon>
        <taxon>Craniata</taxon>
        <taxon>Vertebrata</taxon>
        <taxon>Euteleostomi</taxon>
        <taxon>Actinopterygii</taxon>
        <taxon>Neopterygii</taxon>
        <taxon>Teleostei</taxon>
        <taxon>Neoteleostei</taxon>
        <taxon>Acanthomorphata</taxon>
        <taxon>Gobiaria</taxon>
        <taxon>Gobiiformes</taxon>
        <taxon>Gobioidei</taxon>
        <taxon>Gobiidae</taxon>
        <taxon>Gobionellinae</taxon>
        <taxon>Mugilogobius</taxon>
    </lineage>
</organism>
<protein>
    <submittedName>
        <fullName evidence="2">Uncharacterized protein</fullName>
    </submittedName>
</protein>
<evidence type="ECO:0000313" key="3">
    <source>
        <dbReference type="Proteomes" id="UP001460270"/>
    </source>
</evidence>
<sequence length="655" mass="74559">MTLEVPTCETALTPCFQQIHYVRGLGTNPSEPFGSNGGSLSDMENIQPMCCVIGPESVAISSDVKETDTDCLTERQVVWNLHNFHYDHHDTPTVYMRKSRDGKNNYLVPVVILRRKQRHATLYISTTLGFCRTVQQYSVKGSGKAVTGWTDILSELTRKSFLTGTHVCQALLLPALQKFTKRVTPNCWSVHLPNDIERIIVDPVRVEMVEFAVKLMECNVPHAFAVAELLCSPTQQVNDYLHFWKRYKSHNSVYFQTKKQLMHTLKEQLEGSWTILSETMLKLCELGHEATSDKMVAMHADLFSKHRVDISGASKLLTILQNTKMKGKKFNMLLADCEVQLKKLRIYDAELKKTLKVGTGDVNNLHANLKDSHPKDDISIVTPEPMPISVWLKHLANLLLSEFWLHSDNLNREAVCTLLALDCSLLEERQRDNLHNWVLNNRATVSILGSYKLKDRLSRTLVECLNSAATDPWREKVLAYSQQSQRHETMAGHKANKVKRKRTQDSASPMRPHDLASRKKAKGGEGVKKRAYKRISSIISSSSDEEDPIKPSGKRKRQVLSDSEEDLNARNEPSCAESDHCTESNLSEHSENDKPKSPAQQQDELQKDVTRIFENLKNLCKKSHLLCRKAMSSRLRVIHPMMKQARGTFQRPLWQ</sequence>
<evidence type="ECO:0000256" key="1">
    <source>
        <dbReference type="SAM" id="MobiDB-lite"/>
    </source>
</evidence>
<dbReference type="EMBL" id="JBBPFD010000008">
    <property type="protein sequence ID" value="KAK7915606.1"/>
    <property type="molecule type" value="Genomic_DNA"/>
</dbReference>